<protein>
    <submittedName>
        <fullName evidence="4">Uncharacterized protein</fullName>
    </submittedName>
</protein>
<dbReference type="GO" id="GO:0005819">
    <property type="term" value="C:spindle"/>
    <property type="evidence" value="ECO:0007669"/>
    <property type="project" value="TreeGrafter"/>
</dbReference>
<reference evidence="4 5" key="1">
    <citation type="journal article" date="2014" name="Agronomy (Basel)">
        <title>A Draft Genome Sequence for Ensete ventricosum, the Drought-Tolerant Tree Against Hunger.</title>
        <authorList>
            <person name="Harrison J."/>
            <person name="Moore K.A."/>
            <person name="Paszkiewicz K."/>
            <person name="Jones T."/>
            <person name="Grant M."/>
            <person name="Ambacheew D."/>
            <person name="Muzemil S."/>
            <person name="Studholme D.J."/>
        </authorList>
    </citation>
    <scope>NUCLEOTIDE SEQUENCE [LARGE SCALE GENOMIC DNA]</scope>
</reference>
<dbReference type="PANTHER" id="PTHR19321">
    <property type="entry name" value="PROTEIN REGULATOR OF CYTOKINESIS 1 PRC1-RELATED"/>
    <property type="match status" value="1"/>
</dbReference>
<evidence type="ECO:0000256" key="3">
    <source>
        <dbReference type="SAM" id="Coils"/>
    </source>
</evidence>
<accession>A0A426Y3Y8</accession>
<comment type="similarity">
    <text evidence="1">Belongs to the MAP65/ASE1 family.</text>
</comment>
<dbReference type="InterPro" id="IPR007145">
    <property type="entry name" value="MAP65_Ase1_PRC1"/>
</dbReference>
<proteinExistence type="inferred from homology"/>
<dbReference type="GO" id="GO:0000226">
    <property type="term" value="P:microtubule cytoskeleton organization"/>
    <property type="evidence" value="ECO:0007669"/>
    <property type="project" value="InterPro"/>
</dbReference>
<evidence type="ECO:0000313" key="5">
    <source>
        <dbReference type="Proteomes" id="UP000287651"/>
    </source>
</evidence>
<dbReference type="GO" id="GO:0008017">
    <property type="term" value="F:microtubule binding"/>
    <property type="evidence" value="ECO:0007669"/>
    <property type="project" value="InterPro"/>
</dbReference>
<dbReference type="GO" id="GO:0005874">
    <property type="term" value="C:microtubule"/>
    <property type="evidence" value="ECO:0007669"/>
    <property type="project" value="UniProtKB-KW"/>
</dbReference>
<feature type="coiled-coil region" evidence="3">
    <location>
        <begin position="174"/>
        <end position="201"/>
    </location>
</feature>
<gene>
    <name evidence="4" type="ORF">B296_00039353</name>
</gene>
<organism evidence="4 5">
    <name type="scientific">Ensete ventricosum</name>
    <name type="common">Abyssinian banana</name>
    <name type="synonym">Musa ensete</name>
    <dbReference type="NCBI Taxonomy" id="4639"/>
    <lineage>
        <taxon>Eukaryota</taxon>
        <taxon>Viridiplantae</taxon>
        <taxon>Streptophyta</taxon>
        <taxon>Embryophyta</taxon>
        <taxon>Tracheophyta</taxon>
        <taxon>Spermatophyta</taxon>
        <taxon>Magnoliopsida</taxon>
        <taxon>Liliopsida</taxon>
        <taxon>Zingiberales</taxon>
        <taxon>Musaceae</taxon>
        <taxon>Ensete</taxon>
    </lineage>
</organism>
<evidence type="ECO:0000256" key="1">
    <source>
        <dbReference type="ARBA" id="ARBA00006187"/>
    </source>
</evidence>
<evidence type="ECO:0000256" key="2">
    <source>
        <dbReference type="ARBA" id="ARBA00022701"/>
    </source>
</evidence>
<dbReference type="Pfam" id="PF03999">
    <property type="entry name" value="MAP65_ASE1"/>
    <property type="match status" value="1"/>
</dbReference>
<dbReference type="AlphaFoldDB" id="A0A426Y3Y8"/>
<name>A0A426Y3Y8_ENSVE</name>
<keyword evidence="2" id="KW-0493">Microtubule</keyword>
<comment type="caution">
    <text evidence="4">The sequence shown here is derived from an EMBL/GenBank/DDBJ whole genome shotgun (WGS) entry which is preliminary data.</text>
</comment>
<sequence length="293" mass="33745">MNLCTVNLWEQHIWLEIGESEEEKDHMLSELEKECMLVYQRKVDEARSARVRLHQSLVAKEAELASLMAVLGEQSLQLKGTSSDITKCFAGTRYELEPYGIRKQFASGEMEKSRSLKERLASVTPLLEDLRMNKEERVKQFSDILCQIEKLNADITGFSHRYDSLTMGVKIEEHDLSTRKLAEYQAKLRSLQKEKLRDAIESLKNLWDLMDSSEEERRPFEKVATVLGSSEVDVMCSGVLSLETIKQVNIWIDISMHYYLEKLLRSSSFDVNKYSAGRGAHFNLKRAEKARVA</sequence>
<dbReference type="PANTHER" id="PTHR19321:SF0">
    <property type="entry name" value="65-KDA MICROTUBULE-ASSOCIATED PROTEIN 6"/>
    <property type="match status" value="1"/>
</dbReference>
<dbReference type="Proteomes" id="UP000287651">
    <property type="component" value="Unassembled WGS sequence"/>
</dbReference>
<evidence type="ECO:0000313" key="4">
    <source>
        <dbReference type="EMBL" id="RRT46462.1"/>
    </source>
</evidence>
<dbReference type="GO" id="GO:0005737">
    <property type="term" value="C:cytoplasm"/>
    <property type="evidence" value="ECO:0007669"/>
    <property type="project" value="TreeGrafter"/>
</dbReference>
<keyword evidence="3" id="KW-0175">Coiled coil</keyword>
<dbReference type="EMBL" id="AMZH03015179">
    <property type="protein sequence ID" value="RRT46462.1"/>
    <property type="molecule type" value="Genomic_DNA"/>
</dbReference>
<feature type="non-terminal residue" evidence="4">
    <location>
        <position position="293"/>
    </location>
</feature>